<dbReference type="PROSITE" id="PS51257">
    <property type="entry name" value="PROKAR_LIPOPROTEIN"/>
    <property type="match status" value="1"/>
</dbReference>
<feature type="domain" description="Metallo-beta-lactamase" evidence="3">
    <location>
        <begin position="97"/>
        <end position="290"/>
    </location>
</feature>
<reference evidence="4 5" key="1">
    <citation type="submission" date="2024-04" db="EMBL/GenBank/DDBJ databases">
        <title>Defined microbial consortia suppress multidrug-resistant proinflammatory Enterobacteriaceae via ecological control.</title>
        <authorList>
            <person name="Furuichi M."/>
            <person name="Kawaguchi T."/>
            <person name="Pust M."/>
            <person name="Yasuma K."/>
            <person name="Plichta D."/>
            <person name="Hasegawa N."/>
            <person name="Ohya T."/>
            <person name="Bhattarai S."/>
            <person name="Sasajima S."/>
            <person name="Aoto Y."/>
            <person name="Tuganbaev T."/>
            <person name="Yaginuma M."/>
            <person name="Ueda M."/>
            <person name="Okahashi N."/>
            <person name="Amafuji K."/>
            <person name="Kiridooshi Y."/>
            <person name="Sugita K."/>
            <person name="Strazar M."/>
            <person name="Skelly A."/>
            <person name="Suda W."/>
            <person name="Hattori M."/>
            <person name="Nakamoto N."/>
            <person name="Caballero S."/>
            <person name="Norman J."/>
            <person name="Olle B."/>
            <person name="Tanoue T."/>
            <person name="Arita M."/>
            <person name="Bucci V."/>
            <person name="Atarashi K."/>
            <person name="Xavier R."/>
            <person name="Honda K."/>
        </authorList>
    </citation>
    <scope>NUCLEOTIDE SEQUENCE [LARGE SCALE GENOMIC DNA]</scope>
    <source>
        <strain evidence="5">f13</strain>
    </source>
</reference>
<name>A0ABQ0AVK7_9FIRM</name>
<protein>
    <recommendedName>
        <fullName evidence="3">Metallo-beta-lactamase domain-containing protein</fullName>
    </recommendedName>
</protein>
<dbReference type="SUPFAM" id="SSF56281">
    <property type="entry name" value="Metallo-hydrolase/oxidoreductase"/>
    <property type="match status" value="1"/>
</dbReference>
<keyword evidence="2" id="KW-0732">Signal</keyword>
<dbReference type="Proteomes" id="UP001600894">
    <property type="component" value="Unassembled WGS sequence"/>
</dbReference>
<dbReference type="SMART" id="SM00849">
    <property type="entry name" value="Lactamase_B"/>
    <property type="match status" value="1"/>
</dbReference>
<dbReference type="RefSeq" id="WP_330589193.1">
    <property type="nucleotide sequence ID" value="NZ_BAABXL010000001.1"/>
</dbReference>
<evidence type="ECO:0000259" key="3">
    <source>
        <dbReference type="SMART" id="SM00849"/>
    </source>
</evidence>
<comment type="caution">
    <text evidence="4">The sequence shown here is derived from an EMBL/GenBank/DDBJ whole genome shotgun (WGS) entry which is preliminary data.</text>
</comment>
<organism evidence="4 5">
    <name type="scientific">Enterocloster alcoholdehydrogenati</name>
    <dbReference type="NCBI Taxonomy" id="2547410"/>
    <lineage>
        <taxon>Bacteria</taxon>
        <taxon>Bacillati</taxon>
        <taxon>Bacillota</taxon>
        <taxon>Clostridia</taxon>
        <taxon>Lachnospirales</taxon>
        <taxon>Lachnospiraceae</taxon>
        <taxon>Enterocloster</taxon>
    </lineage>
</organism>
<feature type="region of interest" description="Disordered" evidence="1">
    <location>
        <begin position="61"/>
        <end position="82"/>
    </location>
</feature>
<dbReference type="InterPro" id="IPR036866">
    <property type="entry name" value="RibonucZ/Hydroxyglut_hydro"/>
</dbReference>
<accession>A0ABQ0AVK7</accession>
<dbReference type="PANTHER" id="PTHR30619:SF7">
    <property type="entry name" value="BETA-LACTAMASE DOMAIN PROTEIN"/>
    <property type="match status" value="1"/>
</dbReference>
<feature type="signal peptide" evidence="2">
    <location>
        <begin position="1"/>
        <end position="32"/>
    </location>
</feature>
<dbReference type="Pfam" id="PF00753">
    <property type="entry name" value="Lactamase_B"/>
    <property type="match status" value="1"/>
</dbReference>
<evidence type="ECO:0000313" key="4">
    <source>
        <dbReference type="EMBL" id="GAA6268059.1"/>
    </source>
</evidence>
<dbReference type="EMBL" id="BAABXL010000001">
    <property type="protein sequence ID" value="GAA6268059.1"/>
    <property type="molecule type" value="Genomic_DNA"/>
</dbReference>
<dbReference type="Gene3D" id="3.60.15.10">
    <property type="entry name" value="Ribonuclease Z/Hydroxyacylglutathione hydrolase-like"/>
    <property type="match status" value="1"/>
</dbReference>
<proteinExistence type="predicted"/>
<keyword evidence="5" id="KW-1185">Reference proteome</keyword>
<evidence type="ECO:0000313" key="5">
    <source>
        <dbReference type="Proteomes" id="UP001600894"/>
    </source>
</evidence>
<dbReference type="CDD" id="cd07731">
    <property type="entry name" value="ComA-like_MBL-fold"/>
    <property type="match status" value="1"/>
</dbReference>
<sequence>MTGWKSHFLKKLLLFTVLLASLALGGCSSAEAQKYIESAADQAASAAWDYAKEAVKGQLNDLGNSMGNGGSTGSSQNTSDVTPSTGTLKVHFIDVGQGDSILIQDGSHSMLIDAGENNQGKTVTAYLNRQGISSLDYVIGTHPHSDHIGGLDDVLRSFEVKNVILPPVEHTTATFEDVLDAVADKGLTITKPVPGDTYELGQSHFTILGPAGNYGDELNDWSVGIRLTDGNHSFVMCGDAEQEAEQDMVNSGLTLSADVLKAGHHGSRTSSSPDFLKAVSPSWAVISCGKGNSYGHPHKETLEKYSKAGIQVLRTDELGTIIASSSPEALSWSHADASGKEKPIDLAQ</sequence>
<dbReference type="InterPro" id="IPR035681">
    <property type="entry name" value="ComA-like_MBL"/>
</dbReference>
<dbReference type="InterPro" id="IPR052159">
    <property type="entry name" value="Competence_DNA_uptake"/>
</dbReference>
<feature type="chain" id="PRO_5046573149" description="Metallo-beta-lactamase domain-containing protein" evidence="2">
    <location>
        <begin position="33"/>
        <end position="348"/>
    </location>
</feature>
<evidence type="ECO:0000256" key="1">
    <source>
        <dbReference type="SAM" id="MobiDB-lite"/>
    </source>
</evidence>
<dbReference type="PANTHER" id="PTHR30619">
    <property type="entry name" value="DNA INTERNALIZATION/COMPETENCE PROTEIN COMEC/REC2"/>
    <property type="match status" value="1"/>
</dbReference>
<evidence type="ECO:0000256" key="2">
    <source>
        <dbReference type="SAM" id="SignalP"/>
    </source>
</evidence>
<gene>
    <name evidence="4" type="ORF">F130042H8_11190</name>
</gene>
<dbReference type="InterPro" id="IPR001279">
    <property type="entry name" value="Metallo-B-lactamas"/>
</dbReference>